<reference evidence="1 2" key="1">
    <citation type="submission" date="2014-05" db="EMBL/GenBank/DDBJ databases">
        <authorList>
            <person name="Sibley D."/>
            <person name="Venepally P."/>
            <person name="Karamycheva S."/>
            <person name="Hadjithomas M."/>
            <person name="Khan A."/>
            <person name="Brunk B."/>
            <person name="Roos D."/>
            <person name="Caler E."/>
            <person name="Lorenzi H."/>
        </authorList>
    </citation>
    <scope>NUCLEOTIDE SEQUENCE [LARGE SCALE GENOMIC DNA]</scope>
    <source>
        <strain evidence="1 2">RUB</strain>
    </source>
</reference>
<sequence>FAHPCSAKTAAQTREAAEVSWGTRALKISSAKS</sequence>
<dbReference type="EMBL" id="AFYV02000647">
    <property type="protein sequence ID" value="KFG64388.1"/>
    <property type="molecule type" value="Genomic_DNA"/>
</dbReference>
<comment type="caution">
    <text evidence="1">The sequence shown here is derived from an EMBL/GenBank/DDBJ whole genome shotgun (WGS) entry which is preliminary data.</text>
</comment>
<feature type="non-terminal residue" evidence="1">
    <location>
        <position position="1"/>
    </location>
</feature>
<dbReference type="AlphaFoldDB" id="A0A086M670"/>
<proteinExistence type="predicted"/>
<protein>
    <submittedName>
        <fullName evidence="1">Uncharacterized protein</fullName>
    </submittedName>
</protein>
<dbReference type="Proteomes" id="UP000028834">
    <property type="component" value="Unassembled WGS sequence"/>
</dbReference>
<gene>
    <name evidence="1" type="ORF">TGRUB_248590B</name>
</gene>
<name>A0A086M670_TOXGO</name>
<organism evidence="1 2">
    <name type="scientific">Toxoplasma gondii RUB</name>
    <dbReference type="NCBI Taxonomy" id="935652"/>
    <lineage>
        <taxon>Eukaryota</taxon>
        <taxon>Sar</taxon>
        <taxon>Alveolata</taxon>
        <taxon>Apicomplexa</taxon>
        <taxon>Conoidasida</taxon>
        <taxon>Coccidia</taxon>
        <taxon>Eucoccidiorida</taxon>
        <taxon>Eimeriorina</taxon>
        <taxon>Sarcocystidae</taxon>
        <taxon>Toxoplasma</taxon>
    </lineage>
</organism>
<dbReference type="VEuPathDB" id="ToxoDB:TGRUB_248590B"/>
<feature type="non-terminal residue" evidence="1">
    <location>
        <position position="33"/>
    </location>
</feature>
<evidence type="ECO:0000313" key="2">
    <source>
        <dbReference type="Proteomes" id="UP000028834"/>
    </source>
</evidence>
<accession>A0A086M670</accession>
<evidence type="ECO:0000313" key="1">
    <source>
        <dbReference type="EMBL" id="KFG64388.1"/>
    </source>
</evidence>